<proteinExistence type="predicted"/>
<evidence type="ECO:0000313" key="4">
    <source>
        <dbReference type="Proteomes" id="UP000187209"/>
    </source>
</evidence>
<sequence length="87" mass="9673">MSLKFLILLFCIASPFVKAQQFSFLQDGVIEDIVEAADDESKTLDDAAEVESDDLPEPMDSALDDDKEESEKTGNKIEIAFENIDLD</sequence>
<dbReference type="EMBL" id="MPUH01000602">
    <property type="protein sequence ID" value="OMJ76951.1"/>
    <property type="molecule type" value="Genomic_DNA"/>
</dbReference>
<keyword evidence="4" id="KW-1185">Reference proteome</keyword>
<gene>
    <name evidence="3" type="ORF">SteCoe_23578</name>
</gene>
<evidence type="ECO:0000256" key="1">
    <source>
        <dbReference type="SAM" id="MobiDB-lite"/>
    </source>
</evidence>
<evidence type="ECO:0000256" key="2">
    <source>
        <dbReference type="SAM" id="SignalP"/>
    </source>
</evidence>
<feature type="signal peptide" evidence="2">
    <location>
        <begin position="1"/>
        <end position="19"/>
    </location>
</feature>
<organism evidence="3 4">
    <name type="scientific">Stentor coeruleus</name>
    <dbReference type="NCBI Taxonomy" id="5963"/>
    <lineage>
        <taxon>Eukaryota</taxon>
        <taxon>Sar</taxon>
        <taxon>Alveolata</taxon>
        <taxon>Ciliophora</taxon>
        <taxon>Postciliodesmatophora</taxon>
        <taxon>Heterotrichea</taxon>
        <taxon>Heterotrichida</taxon>
        <taxon>Stentoridae</taxon>
        <taxon>Stentor</taxon>
    </lineage>
</organism>
<keyword evidence="2" id="KW-0732">Signal</keyword>
<comment type="caution">
    <text evidence="3">The sequence shown here is derived from an EMBL/GenBank/DDBJ whole genome shotgun (WGS) entry which is preliminary data.</text>
</comment>
<dbReference type="Proteomes" id="UP000187209">
    <property type="component" value="Unassembled WGS sequence"/>
</dbReference>
<feature type="chain" id="PRO_5012164285" evidence="2">
    <location>
        <begin position="20"/>
        <end position="87"/>
    </location>
</feature>
<dbReference type="AlphaFoldDB" id="A0A1R2BJP1"/>
<evidence type="ECO:0000313" key="3">
    <source>
        <dbReference type="EMBL" id="OMJ76951.1"/>
    </source>
</evidence>
<feature type="region of interest" description="Disordered" evidence="1">
    <location>
        <begin position="40"/>
        <end position="74"/>
    </location>
</feature>
<name>A0A1R2BJP1_9CILI</name>
<protein>
    <submittedName>
        <fullName evidence="3">Uncharacterized protein</fullName>
    </submittedName>
</protein>
<feature type="compositionally biased region" description="Acidic residues" evidence="1">
    <location>
        <begin position="46"/>
        <end position="68"/>
    </location>
</feature>
<accession>A0A1R2BJP1</accession>
<reference evidence="3 4" key="1">
    <citation type="submission" date="2016-11" db="EMBL/GenBank/DDBJ databases">
        <title>The macronuclear genome of Stentor coeruleus: a giant cell with tiny introns.</title>
        <authorList>
            <person name="Slabodnick M."/>
            <person name="Ruby J.G."/>
            <person name="Reiff S.B."/>
            <person name="Swart E.C."/>
            <person name="Gosai S."/>
            <person name="Prabakaran S."/>
            <person name="Witkowska E."/>
            <person name="Larue G.E."/>
            <person name="Fisher S."/>
            <person name="Freeman R.M."/>
            <person name="Gunawardena J."/>
            <person name="Chu W."/>
            <person name="Stover N.A."/>
            <person name="Gregory B.D."/>
            <person name="Nowacki M."/>
            <person name="Derisi J."/>
            <person name="Roy S.W."/>
            <person name="Marshall W.F."/>
            <person name="Sood P."/>
        </authorList>
    </citation>
    <scope>NUCLEOTIDE SEQUENCE [LARGE SCALE GENOMIC DNA]</scope>
    <source>
        <strain evidence="3">WM001</strain>
    </source>
</reference>